<dbReference type="AlphaFoldDB" id="A0A7E5A0V1"/>
<dbReference type="Proteomes" id="UP000492821">
    <property type="component" value="Unassembled WGS sequence"/>
</dbReference>
<protein>
    <submittedName>
        <fullName evidence="2">Ribonuclease P</fullName>
    </submittedName>
</protein>
<organism evidence="1 2">
    <name type="scientific">Panagrellus redivivus</name>
    <name type="common">Microworm</name>
    <dbReference type="NCBI Taxonomy" id="6233"/>
    <lineage>
        <taxon>Eukaryota</taxon>
        <taxon>Metazoa</taxon>
        <taxon>Ecdysozoa</taxon>
        <taxon>Nematoda</taxon>
        <taxon>Chromadorea</taxon>
        <taxon>Rhabditida</taxon>
        <taxon>Tylenchina</taxon>
        <taxon>Panagrolaimomorpha</taxon>
        <taxon>Panagrolaimoidea</taxon>
        <taxon>Panagrolaimidae</taxon>
        <taxon>Panagrellus</taxon>
    </lineage>
</organism>
<evidence type="ECO:0000313" key="2">
    <source>
        <dbReference type="WBParaSite" id="Pan_g6967.t1"/>
    </source>
</evidence>
<evidence type="ECO:0000313" key="1">
    <source>
        <dbReference type="Proteomes" id="UP000492821"/>
    </source>
</evidence>
<sequence length="507" mass="57759">MAPNLLSRLPRLNLARGYCHRVAAGNTLRSLTLLGPKHVVVSTSSIISRRFYGHDDIAHYRHLSFLRELGLTDNAQPDSFYDQQQITEACNNAKLYNLSRVIADGIKAAQNLKRYKLAISFIEFALATDNFDKKRVVMYAETIMLAFANGVIDVSKRDALIDKLRPFPPVLASQIEALVSDDPSLAGSNACVKSTANAAHFLRTRDLDSLTKLYENDLSVNLLDDVTRGPLLEWYESDKQAAPKLFELMMEYYTKNQLILMDDTDFLHLPAFKQFPDFLKVKVTPQHPKCPHCEEPFQPKPKFTPAEWSVQREHLINHARTNTKNPYNPVMIKNAITFGEKLIKARGSNPLPIVLVDVANVAYKKTHLGNIHMISYFLQQLYTEFSIVGLFCKFEIPKDLAQFKKVHRFHSLTKADDDLDLLLVLSVCGSDTYIVSNDFHRPYFNDARAHNMVQSRKLFFNAQTRKVELPNELSPYVQRTPTGFHIPVKSQKPTAYPYKFYCTAGLI</sequence>
<reference evidence="2" key="2">
    <citation type="submission" date="2020-10" db="UniProtKB">
        <authorList>
            <consortium name="WormBaseParasite"/>
        </authorList>
    </citation>
    <scope>IDENTIFICATION</scope>
</reference>
<reference evidence="1" key="1">
    <citation type="journal article" date="2013" name="Genetics">
        <title>The draft genome and transcriptome of Panagrellus redivivus are shaped by the harsh demands of a free-living lifestyle.</title>
        <authorList>
            <person name="Srinivasan J."/>
            <person name="Dillman A.R."/>
            <person name="Macchietto M.G."/>
            <person name="Heikkinen L."/>
            <person name="Lakso M."/>
            <person name="Fracchia K.M."/>
            <person name="Antoshechkin I."/>
            <person name="Mortazavi A."/>
            <person name="Wong G."/>
            <person name="Sternberg P.W."/>
        </authorList>
    </citation>
    <scope>NUCLEOTIDE SEQUENCE [LARGE SCALE GENOMIC DNA]</scope>
    <source>
        <strain evidence="1">MT8872</strain>
    </source>
</reference>
<name>A0A7E5A0V1_PANRE</name>
<accession>A0A7E5A0V1</accession>
<proteinExistence type="predicted"/>
<keyword evidence="1" id="KW-1185">Reference proteome</keyword>
<dbReference type="WBParaSite" id="Pan_g6967.t1">
    <property type="protein sequence ID" value="Pan_g6967.t1"/>
    <property type="gene ID" value="Pan_g6967"/>
</dbReference>